<protein>
    <submittedName>
        <fullName evidence="1">Uncharacterized protein</fullName>
    </submittedName>
</protein>
<dbReference type="AlphaFoldDB" id="A0A1Y1INI5"/>
<accession>A0A1Y1INI5</accession>
<name>A0A1Y1INI5_KLENI</name>
<evidence type="ECO:0000313" key="2">
    <source>
        <dbReference type="Proteomes" id="UP000054558"/>
    </source>
</evidence>
<sequence length="210" mass="22384">MAKRQTVTMANGTALPQLAALALAVLTSFWMLNGVAQPALAHRTLKPSSGHVGDFETDNMGNPVNHYACGFYDNTDLRDAGLAHQPCYGVDGSIQFCCLSGSSKCSCPAAAGYNVGCFNYEDGNSLNANTGEECGYFLPEEASTRRGLADSVCVCPSNDLCTRTFDQSYNANTLRCQPSGTNGSPQRCEYDKYTGVIQANKTCCPYTASC</sequence>
<reference evidence="1 2" key="1">
    <citation type="journal article" date="2014" name="Nat. Commun.">
        <title>Klebsormidium flaccidum genome reveals primary factors for plant terrestrial adaptation.</title>
        <authorList>
            <person name="Hori K."/>
            <person name="Maruyama F."/>
            <person name="Fujisawa T."/>
            <person name="Togashi T."/>
            <person name="Yamamoto N."/>
            <person name="Seo M."/>
            <person name="Sato S."/>
            <person name="Yamada T."/>
            <person name="Mori H."/>
            <person name="Tajima N."/>
            <person name="Moriyama T."/>
            <person name="Ikeuchi M."/>
            <person name="Watanabe M."/>
            <person name="Wada H."/>
            <person name="Kobayashi K."/>
            <person name="Saito M."/>
            <person name="Masuda T."/>
            <person name="Sasaki-Sekimoto Y."/>
            <person name="Mashiguchi K."/>
            <person name="Awai K."/>
            <person name="Shimojima M."/>
            <person name="Masuda S."/>
            <person name="Iwai M."/>
            <person name="Nobusawa T."/>
            <person name="Narise T."/>
            <person name="Kondo S."/>
            <person name="Saito H."/>
            <person name="Sato R."/>
            <person name="Murakawa M."/>
            <person name="Ihara Y."/>
            <person name="Oshima-Yamada Y."/>
            <person name="Ohtaka K."/>
            <person name="Satoh M."/>
            <person name="Sonobe K."/>
            <person name="Ishii M."/>
            <person name="Ohtani R."/>
            <person name="Kanamori-Sato M."/>
            <person name="Honoki R."/>
            <person name="Miyazaki D."/>
            <person name="Mochizuki H."/>
            <person name="Umetsu J."/>
            <person name="Higashi K."/>
            <person name="Shibata D."/>
            <person name="Kamiya Y."/>
            <person name="Sato N."/>
            <person name="Nakamura Y."/>
            <person name="Tabata S."/>
            <person name="Ida S."/>
            <person name="Kurokawa K."/>
            <person name="Ohta H."/>
        </authorList>
    </citation>
    <scope>NUCLEOTIDE SEQUENCE [LARGE SCALE GENOMIC DNA]</scope>
    <source>
        <strain evidence="1 2">NIES-2285</strain>
    </source>
</reference>
<evidence type="ECO:0000313" key="1">
    <source>
        <dbReference type="EMBL" id="GAQ91672.1"/>
    </source>
</evidence>
<organism evidence="1 2">
    <name type="scientific">Klebsormidium nitens</name>
    <name type="common">Green alga</name>
    <name type="synonym">Ulothrix nitens</name>
    <dbReference type="NCBI Taxonomy" id="105231"/>
    <lineage>
        <taxon>Eukaryota</taxon>
        <taxon>Viridiplantae</taxon>
        <taxon>Streptophyta</taxon>
        <taxon>Klebsormidiophyceae</taxon>
        <taxon>Klebsormidiales</taxon>
        <taxon>Klebsormidiaceae</taxon>
        <taxon>Klebsormidium</taxon>
    </lineage>
</organism>
<dbReference type="EMBL" id="DF237781">
    <property type="protein sequence ID" value="GAQ91672.1"/>
    <property type="molecule type" value="Genomic_DNA"/>
</dbReference>
<gene>
    <name evidence="1" type="ORF">KFL_008320010</name>
</gene>
<dbReference type="Proteomes" id="UP000054558">
    <property type="component" value="Unassembled WGS sequence"/>
</dbReference>
<keyword evidence="2" id="KW-1185">Reference proteome</keyword>
<proteinExistence type="predicted"/>